<protein>
    <recommendedName>
        <fullName evidence="3">N-formylglutamate amidohydrolase</fullName>
    </recommendedName>
</protein>
<evidence type="ECO:0000313" key="2">
    <source>
        <dbReference type="Proteomes" id="UP000011135"/>
    </source>
</evidence>
<dbReference type="Pfam" id="PF05013">
    <property type="entry name" value="FGase"/>
    <property type="match status" value="1"/>
</dbReference>
<reference evidence="1 2" key="1">
    <citation type="submission" date="2012-12" db="EMBL/GenBank/DDBJ databases">
        <title>Genome assembly of Fulvivirga imtechensis AK7.</title>
        <authorList>
            <person name="Nupur N."/>
            <person name="Khatri I."/>
            <person name="Kumar R."/>
            <person name="Subramanian S."/>
            <person name="Pinnaka A."/>
        </authorList>
    </citation>
    <scope>NUCLEOTIDE SEQUENCE [LARGE SCALE GENOMIC DNA]</scope>
    <source>
        <strain evidence="1 2">AK7</strain>
    </source>
</reference>
<dbReference type="AlphaFoldDB" id="L8K1P5"/>
<dbReference type="PATRIC" id="fig|1237149.3.peg.13"/>
<evidence type="ECO:0000313" key="1">
    <source>
        <dbReference type="EMBL" id="ELR73849.1"/>
    </source>
</evidence>
<name>L8K1P5_9BACT</name>
<dbReference type="RefSeq" id="WP_009577439.1">
    <property type="nucleotide sequence ID" value="NZ_AMZN01000001.1"/>
</dbReference>
<dbReference type="SUPFAM" id="SSF53187">
    <property type="entry name" value="Zn-dependent exopeptidases"/>
    <property type="match status" value="1"/>
</dbReference>
<proteinExistence type="predicted"/>
<dbReference type="STRING" id="1237149.C900_00013"/>
<dbReference type="EMBL" id="AMZN01000001">
    <property type="protein sequence ID" value="ELR73849.1"/>
    <property type="molecule type" value="Genomic_DNA"/>
</dbReference>
<keyword evidence="2" id="KW-1185">Reference proteome</keyword>
<comment type="caution">
    <text evidence="1">The sequence shown here is derived from an EMBL/GenBank/DDBJ whole genome shotgun (WGS) entry which is preliminary data.</text>
</comment>
<evidence type="ECO:0008006" key="3">
    <source>
        <dbReference type="Google" id="ProtNLM"/>
    </source>
</evidence>
<gene>
    <name evidence="1" type="ORF">C900_00013</name>
</gene>
<dbReference type="eggNOG" id="COG3741">
    <property type="taxonomic scope" value="Bacteria"/>
</dbReference>
<dbReference type="OrthoDB" id="9785840at2"/>
<sequence length="261" mass="30950">MARIKIQHGKSPIVVCAIHNGHNIRPEVLPYLNLSEAERLREEDPYTTEWLYISDNTIKLTVSRFELDINRPREKAVYLKPEDAWDLQVWKQDLPQQIVDNSLQLYDEFYDQIEAYFDQLFHEHEWLVIYDLHSYNYRRGGVDQYSSPEGNPEINLGTQNLNRSVWTPVIDTMLQSFREFNFEGRHLDVRENVKFGGGYFSKWLYQKYGDRICPVALEFKKFFMDEWTGEQDDRKIQHIRELLIASINPVKEAASKIKVSV</sequence>
<dbReference type="InterPro" id="IPR007709">
    <property type="entry name" value="N-FG_amidohydro"/>
</dbReference>
<organism evidence="1 2">
    <name type="scientific">Fulvivirga imtechensis AK7</name>
    <dbReference type="NCBI Taxonomy" id="1237149"/>
    <lineage>
        <taxon>Bacteria</taxon>
        <taxon>Pseudomonadati</taxon>
        <taxon>Bacteroidota</taxon>
        <taxon>Cytophagia</taxon>
        <taxon>Cytophagales</taxon>
        <taxon>Fulvivirgaceae</taxon>
        <taxon>Fulvivirga</taxon>
    </lineage>
</organism>
<dbReference type="Gene3D" id="3.40.630.40">
    <property type="entry name" value="Zn-dependent exopeptidases"/>
    <property type="match status" value="1"/>
</dbReference>
<accession>L8K1P5</accession>
<dbReference type="Proteomes" id="UP000011135">
    <property type="component" value="Unassembled WGS sequence"/>
</dbReference>